<dbReference type="EMBL" id="WBMR01000140">
    <property type="protein sequence ID" value="KAB2370785.1"/>
    <property type="molecule type" value="Genomic_DNA"/>
</dbReference>
<evidence type="ECO:0000313" key="1">
    <source>
        <dbReference type="EMBL" id="KAB2370785.1"/>
    </source>
</evidence>
<sequence>MRRLLIGVLIVTALAGVGLGHAVRVHRDCASEPGSRLGKVVDAVTDVVTATTRGSFCPASRPGARTAGVPART</sequence>
<gene>
    <name evidence="1" type="ORF">F9B16_34205</name>
</gene>
<dbReference type="RefSeq" id="WP_151544359.1">
    <property type="nucleotide sequence ID" value="NZ_WBMR01000140.1"/>
</dbReference>
<reference evidence="1 2" key="1">
    <citation type="submission" date="2019-09" db="EMBL/GenBank/DDBJ databases">
        <title>Actinomadura physcomitrii sp. nov., a novel actinomycete isolated from moss [Physcomitrium sphaericum (Ludw) Fuernr].</title>
        <authorList>
            <person name="Liu C."/>
            <person name="Zhuang X."/>
        </authorList>
    </citation>
    <scope>NUCLEOTIDE SEQUENCE [LARGE SCALE GENOMIC DNA]</scope>
    <source>
        <strain evidence="1 2">CYP1-1B</strain>
    </source>
</reference>
<dbReference type="Proteomes" id="UP000483004">
    <property type="component" value="Unassembled WGS sequence"/>
</dbReference>
<keyword evidence="2" id="KW-1185">Reference proteome</keyword>
<comment type="caution">
    <text evidence="1">The sequence shown here is derived from an EMBL/GenBank/DDBJ whole genome shotgun (WGS) entry which is preliminary data.</text>
</comment>
<protein>
    <submittedName>
        <fullName evidence="1">Uncharacterized protein</fullName>
    </submittedName>
</protein>
<accession>A0A6L3VSS8</accession>
<name>A0A6L3VSS8_9ACTN</name>
<evidence type="ECO:0000313" key="2">
    <source>
        <dbReference type="Proteomes" id="UP000483004"/>
    </source>
</evidence>
<proteinExistence type="predicted"/>
<dbReference type="AlphaFoldDB" id="A0A6L3VSS8"/>
<organism evidence="1 2">
    <name type="scientific">Actinomadura montaniterrae</name>
    <dbReference type="NCBI Taxonomy" id="1803903"/>
    <lineage>
        <taxon>Bacteria</taxon>
        <taxon>Bacillati</taxon>
        <taxon>Actinomycetota</taxon>
        <taxon>Actinomycetes</taxon>
        <taxon>Streptosporangiales</taxon>
        <taxon>Thermomonosporaceae</taxon>
        <taxon>Actinomadura</taxon>
    </lineage>
</organism>